<dbReference type="AlphaFoldDB" id="A0AAJ0UDW9"/>
<feature type="binding site" evidence="10">
    <location>
        <position position="19"/>
    </location>
    <ligand>
        <name>Mn(2+)</name>
        <dbReference type="ChEBI" id="CHEBI:29035"/>
        <label>1</label>
    </ligand>
</feature>
<dbReference type="GO" id="GO:0019897">
    <property type="term" value="C:extrinsic component of plasma membrane"/>
    <property type="evidence" value="ECO:0007669"/>
    <property type="project" value="UniProtKB-UniRule"/>
</dbReference>
<feature type="binding site" evidence="10">
    <location>
        <position position="206"/>
    </location>
    <ligand>
        <name>Mn(2+)</name>
        <dbReference type="ChEBI" id="CHEBI:29035"/>
        <label>1</label>
    </ligand>
</feature>
<reference evidence="12" key="1">
    <citation type="submission" date="2017-05" db="EMBL/GenBank/DDBJ databases">
        <authorList>
            <person name="Imhoff J.F."/>
            <person name="Rahn T."/>
            <person name="Kuenzel S."/>
            <person name="Neulinger S.C."/>
        </authorList>
    </citation>
    <scope>NUCLEOTIDE SEQUENCE</scope>
    <source>
        <strain evidence="12">DSM 4395</strain>
    </source>
</reference>
<comment type="caution">
    <text evidence="12">The sequence shown here is derived from an EMBL/GenBank/DDBJ whole genome shotgun (WGS) entry which is preliminary data.</text>
</comment>
<feature type="binding site" evidence="10">
    <location>
        <position position="123"/>
    </location>
    <ligand>
        <name>Mn(2+)</name>
        <dbReference type="ChEBI" id="CHEBI:29035"/>
        <label>2</label>
    </ligand>
</feature>
<keyword evidence="1 10" id="KW-1003">Cell membrane</keyword>
<proteinExistence type="inferred from homology"/>
<keyword evidence="7 10" id="KW-0443">Lipid metabolism</keyword>
<feature type="binding site" evidence="10">
    <location>
        <position position="88"/>
    </location>
    <ligand>
        <name>Mn(2+)</name>
        <dbReference type="ChEBI" id="CHEBI:29035"/>
        <label>2</label>
    </ligand>
</feature>
<feature type="binding site" evidence="10">
    <location>
        <position position="131"/>
    </location>
    <ligand>
        <name>substrate</name>
    </ligand>
</feature>
<dbReference type="Pfam" id="PF00149">
    <property type="entry name" value="Metallophos"/>
    <property type="match status" value="1"/>
</dbReference>
<feature type="binding site" evidence="10">
    <location>
        <position position="52"/>
    </location>
    <ligand>
        <name>Mn(2+)</name>
        <dbReference type="ChEBI" id="CHEBI:29035"/>
        <label>1</label>
    </ligand>
</feature>
<dbReference type="GO" id="GO:0008758">
    <property type="term" value="F:UDP-2,3-diacylglucosamine hydrolase activity"/>
    <property type="evidence" value="ECO:0007669"/>
    <property type="project" value="UniProtKB-UniRule"/>
</dbReference>
<dbReference type="HAMAP" id="MF_00575">
    <property type="entry name" value="LpxH"/>
    <property type="match status" value="1"/>
</dbReference>
<evidence type="ECO:0000256" key="9">
    <source>
        <dbReference type="ARBA" id="ARBA00023211"/>
    </source>
</evidence>
<dbReference type="CDD" id="cd07398">
    <property type="entry name" value="MPP_YbbF-LpxH"/>
    <property type="match status" value="1"/>
</dbReference>
<comment type="subcellular location">
    <subcellularLocation>
        <location evidence="10">Cell inner membrane</location>
        <topology evidence="10">Peripheral membrane protein</topology>
        <orientation evidence="10">Cytoplasmic side</orientation>
    </subcellularLocation>
</comment>
<protein>
    <recommendedName>
        <fullName evidence="10">UDP-2,3-diacylglucosamine hydrolase</fullName>
        <ecNumber evidence="10">3.6.1.54</ecNumber>
    </recommendedName>
    <alternativeName>
        <fullName evidence="10">UDP-2,3-diacylglucosamine diphosphatase</fullName>
    </alternativeName>
</protein>
<evidence type="ECO:0000259" key="11">
    <source>
        <dbReference type="Pfam" id="PF00149"/>
    </source>
</evidence>
<keyword evidence="9 10" id="KW-0464">Manganese</keyword>
<dbReference type="SUPFAM" id="SSF56300">
    <property type="entry name" value="Metallo-dependent phosphatases"/>
    <property type="match status" value="1"/>
</dbReference>
<dbReference type="NCBIfam" id="TIGR01854">
    <property type="entry name" value="lipid_A_lpxH"/>
    <property type="match status" value="1"/>
</dbReference>
<sequence>MRHRHVESPRPGETLFIADLHLSPQRPALTELFVSFLEHRAAGARQLYILGDLFDAWIGDDDDSLPEVRIALQWLTRQGTRCALMHGNRDFLIGRRFARATGCDLVRDPCRIQLGGEPILLMHGDLLCSDDIAYQRFRRRVRNPLVQRLFLWSPLQKRRRIAADYRQRSSEAMTGKSAEIMDVNRSAISLRMQRHAVRRLIHGHTHRPGDHAFNLDGQPAMRHVLADWQETRGEALVYRAGSWHREPWVGSAAERPEHSQNKH</sequence>
<evidence type="ECO:0000256" key="7">
    <source>
        <dbReference type="ARBA" id="ARBA00023098"/>
    </source>
</evidence>
<feature type="binding site" evidence="10">
    <location>
        <position position="204"/>
    </location>
    <ligand>
        <name>Mn(2+)</name>
        <dbReference type="ChEBI" id="CHEBI:29035"/>
        <label>2</label>
    </ligand>
</feature>
<keyword evidence="6 10" id="KW-0378">Hydrolase</keyword>
<dbReference type="GO" id="GO:0005737">
    <property type="term" value="C:cytoplasm"/>
    <property type="evidence" value="ECO:0007669"/>
    <property type="project" value="InterPro"/>
</dbReference>
<feature type="binding site" evidence="10">
    <location>
        <position position="52"/>
    </location>
    <ligand>
        <name>Mn(2+)</name>
        <dbReference type="ChEBI" id="CHEBI:29035"/>
        <label>2</label>
    </ligand>
</feature>
<dbReference type="InterPro" id="IPR029052">
    <property type="entry name" value="Metallo-depent_PP-like"/>
</dbReference>
<comment type="cofactor">
    <cofactor evidence="10">
        <name>Mn(2+)</name>
        <dbReference type="ChEBI" id="CHEBI:29035"/>
    </cofactor>
    <text evidence="10">Binds 2 Mn(2+) ions per subunit in a binuclear metal center.</text>
</comment>
<evidence type="ECO:0000256" key="3">
    <source>
        <dbReference type="ARBA" id="ARBA00022519"/>
    </source>
</evidence>
<evidence type="ECO:0000256" key="8">
    <source>
        <dbReference type="ARBA" id="ARBA00023136"/>
    </source>
</evidence>
<comment type="function">
    <text evidence="10">Hydrolyzes the pyrophosphate bond of UDP-2,3-diacylglucosamine to yield 2,3-diacylglucosamine 1-phosphate (lipid X) and UMP by catalyzing the attack of water at the alpha-P atom. Involved in the biosynthesis of lipid A, a phosphorylated glycolipid that anchors the lipopolysaccharide to the outer membrane of the cell.</text>
</comment>
<dbReference type="Gene3D" id="3.60.21.10">
    <property type="match status" value="1"/>
</dbReference>
<reference evidence="12" key="2">
    <citation type="journal article" date="2020" name="Microorganisms">
        <title>Osmotic Adaptation and Compatible Solute Biosynthesis of Phototrophic Bacteria as Revealed from Genome Analyses.</title>
        <authorList>
            <person name="Imhoff J.F."/>
            <person name="Rahn T."/>
            <person name="Kunzel S."/>
            <person name="Keller A."/>
            <person name="Neulinger S.C."/>
        </authorList>
    </citation>
    <scope>NUCLEOTIDE SEQUENCE</scope>
    <source>
        <strain evidence="12">DSM 4395</strain>
    </source>
</reference>
<keyword evidence="2 10" id="KW-0444">Lipid biosynthesis</keyword>
<dbReference type="Proteomes" id="UP001296967">
    <property type="component" value="Unassembled WGS sequence"/>
</dbReference>
<comment type="pathway">
    <text evidence="10">Glycolipid biosynthesis; lipid IV(A) biosynthesis; lipid IV(A) from (3R)-3-hydroxytetradecanoyl-[acyl-carrier-protein] and UDP-N-acetyl-alpha-D-glucosamine: step 4/6.</text>
</comment>
<keyword evidence="4 10" id="KW-0441">Lipid A biosynthesis</keyword>
<gene>
    <name evidence="10" type="primary">lpxH</name>
    <name evidence="12" type="ORF">CCR82_03685</name>
</gene>
<dbReference type="InterPro" id="IPR010138">
    <property type="entry name" value="UDP-diacylglucosamine_Hdrlase"/>
</dbReference>
<feature type="binding site" evidence="10">
    <location>
        <position position="21"/>
    </location>
    <ligand>
        <name>Mn(2+)</name>
        <dbReference type="ChEBI" id="CHEBI:29035"/>
        <label>1</label>
    </ligand>
</feature>
<dbReference type="GO" id="GO:0030145">
    <property type="term" value="F:manganese ion binding"/>
    <property type="evidence" value="ECO:0007669"/>
    <property type="project" value="UniProtKB-UniRule"/>
</dbReference>
<evidence type="ECO:0000256" key="10">
    <source>
        <dbReference type="HAMAP-Rule" id="MF_00575"/>
    </source>
</evidence>
<keyword evidence="8 10" id="KW-0472">Membrane</keyword>
<evidence type="ECO:0000313" key="13">
    <source>
        <dbReference type="Proteomes" id="UP001296967"/>
    </source>
</evidence>
<evidence type="ECO:0000256" key="1">
    <source>
        <dbReference type="ARBA" id="ARBA00022475"/>
    </source>
</evidence>
<feature type="binding site" evidence="10">
    <location>
        <position position="204"/>
    </location>
    <ligand>
        <name>substrate</name>
    </ligand>
</feature>
<dbReference type="EMBL" id="NHSF01000020">
    <property type="protein sequence ID" value="MBK5929659.1"/>
    <property type="molecule type" value="Genomic_DNA"/>
</dbReference>
<feature type="binding site" evidence="10">
    <location>
        <position position="176"/>
    </location>
    <ligand>
        <name>substrate</name>
    </ligand>
</feature>
<dbReference type="EC" id="3.6.1.54" evidence="10"/>
<evidence type="ECO:0000256" key="2">
    <source>
        <dbReference type="ARBA" id="ARBA00022516"/>
    </source>
</evidence>
<dbReference type="NCBIfam" id="NF003743">
    <property type="entry name" value="PRK05340.1"/>
    <property type="match status" value="1"/>
</dbReference>
<comment type="caution">
    <text evidence="10">Lacks conserved residue(s) required for the propagation of feature annotation.</text>
</comment>
<evidence type="ECO:0000256" key="6">
    <source>
        <dbReference type="ARBA" id="ARBA00022801"/>
    </source>
</evidence>
<name>A0AAJ0UDW9_HALSE</name>
<dbReference type="GO" id="GO:0009245">
    <property type="term" value="P:lipid A biosynthetic process"/>
    <property type="evidence" value="ECO:0007669"/>
    <property type="project" value="UniProtKB-UniRule"/>
</dbReference>
<dbReference type="InterPro" id="IPR004843">
    <property type="entry name" value="Calcineurin-like_PHP"/>
</dbReference>
<dbReference type="PANTHER" id="PTHR34990">
    <property type="entry name" value="UDP-2,3-DIACYLGLUCOSAMINE HYDROLASE-RELATED"/>
    <property type="match status" value="1"/>
</dbReference>
<keyword evidence="13" id="KW-1185">Reference proteome</keyword>
<comment type="similarity">
    <text evidence="10">Belongs to the LpxH family.</text>
</comment>
<keyword evidence="5 10" id="KW-0479">Metal-binding</keyword>
<evidence type="ECO:0000256" key="4">
    <source>
        <dbReference type="ARBA" id="ARBA00022556"/>
    </source>
</evidence>
<dbReference type="PANTHER" id="PTHR34990:SF1">
    <property type="entry name" value="UDP-2,3-DIACYLGLUCOSAMINE HYDROLASE"/>
    <property type="match status" value="1"/>
</dbReference>
<feature type="domain" description="Calcineurin-like phosphoesterase" evidence="11">
    <location>
        <begin position="15"/>
        <end position="208"/>
    </location>
</feature>
<feature type="binding site" evidence="10">
    <location>
        <position position="169"/>
    </location>
    <ligand>
        <name>substrate</name>
    </ligand>
</feature>
<feature type="binding site" evidence="10">
    <location>
        <begin position="88"/>
        <end position="89"/>
    </location>
    <ligand>
        <name>substrate</name>
    </ligand>
</feature>
<evidence type="ECO:0000256" key="5">
    <source>
        <dbReference type="ARBA" id="ARBA00022723"/>
    </source>
</evidence>
<accession>A0AAJ0UDW9</accession>
<dbReference type="InterPro" id="IPR043461">
    <property type="entry name" value="LpxH-like"/>
</dbReference>
<evidence type="ECO:0000313" key="12">
    <source>
        <dbReference type="EMBL" id="MBK5929659.1"/>
    </source>
</evidence>
<keyword evidence="3 10" id="KW-0997">Cell inner membrane</keyword>
<organism evidence="12 13">
    <name type="scientific">Halochromatium salexigens</name>
    <name type="common">Chromatium salexigens</name>
    <dbReference type="NCBI Taxonomy" id="49447"/>
    <lineage>
        <taxon>Bacteria</taxon>
        <taxon>Pseudomonadati</taxon>
        <taxon>Pseudomonadota</taxon>
        <taxon>Gammaproteobacteria</taxon>
        <taxon>Chromatiales</taxon>
        <taxon>Chromatiaceae</taxon>
        <taxon>Halochromatium</taxon>
    </lineage>
</organism>
<comment type="catalytic activity">
    <reaction evidence="10">
        <text>UDP-2-N,3-O-bis[(3R)-3-hydroxytetradecanoyl]-alpha-D-glucosamine + H2O = 2-N,3-O-bis[(3R)-3-hydroxytetradecanoyl]-alpha-D-glucosaminyl 1-phosphate + UMP + 2 H(+)</text>
        <dbReference type="Rhea" id="RHEA:25213"/>
        <dbReference type="ChEBI" id="CHEBI:15377"/>
        <dbReference type="ChEBI" id="CHEBI:15378"/>
        <dbReference type="ChEBI" id="CHEBI:57865"/>
        <dbReference type="ChEBI" id="CHEBI:57957"/>
        <dbReference type="ChEBI" id="CHEBI:78847"/>
        <dbReference type="EC" id="3.6.1.54"/>
    </reaction>
</comment>